<feature type="domain" description="C2H2-type" evidence="10">
    <location>
        <begin position="242"/>
        <end position="269"/>
    </location>
</feature>
<evidence type="ECO:0000256" key="1">
    <source>
        <dbReference type="ARBA" id="ARBA00004123"/>
    </source>
</evidence>
<evidence type="ECO:0000256" key="7">
    <source>
        <dbReference type="ARBA" id="ARBA00023163"/>
    </source>
</evidence>
<dbReference type="GO" id="GO:0008270">
    <property type="term" value="F:zinc ion binding"/>
    <property type="evidence" value="ECO:0007669"/>
    <property type="project" value="UniProtKB-KW"/>
</dbReference>
<dbReference type="Pfam" id="PF00096">
    <property type="entry name" value="zf-C2H2"/>
    <property type="match status" value="5"/>
</dbReference>
<evidence type="ECO:0000256" key="5">
    <source>
        <dbReference type="ARBA" id="ARBA00022833"/>
    </source>
</evidence>
<dbReference type="GO" id="GO:0005634">
    <property type="term" value="C:nucleus"/>
    <property type="evidence" value="ECO:0007669"/>
    <property type="project" value="UniProtKB-SubCell"/>
</dbReference>
<dbReference type="SUPFAM" id="SSF109640">
    <property type="entry name" value="KRAB domain (Kruppel-associated box)"/>
    <property type="match status" value="1"/>
</dbReference>
<dbReference type="GO" id="GO:0000978">
    <property type="term" value="F:RNA polymerase II cis-regulatory region sequence-specific DNA binding"/>
    <property type="evidence" value="ECO:0007669"/>
    <property type="project" value="TreeGrafter"/>
</dbReference>
<keyword evidence="7" id="KW-0804">Transcription</keyword>
<dbReference type="SMART" id="SM00349">
    <property type="entry name" value="KRAB"/>
    <property type="match status" value="1"/>
</dbReference>
<keyword evidence="3" id="KW-0677">Repeat</keyword>
<dbReference type="Gene3D" id="3.30.160.60">
    <property type="entry name" value="Classic Zinc Finger"/>
    <property type="match status" value="6"/>
</dbReference>
<dbReference type="Gene3D" id="6.10.140.140">
    <property type="match status" value="1"/>
</dbReference>
<protein>
    <submittedName>
        <fullName evidence="13">Zinc finger protein 525-like</fullName>
    </submittedName>
</protein>
<dbReference type="PANTHER" id="PTHR23226">
    <property type="entry name" value="ZINC FINGER AND SCAN DOMAIN-CONTAINING"/>
    <property type="match status" value="1"/>
</dbReference>
<keyword evidence="5" id="KW-0862">Zinc</keyword>
<dbReference type="Pfam" id="PF01352">
    <property type="entry name" value="KRAB"/>
    <property type="match status" value="1"/>
</dbReference>
<dbReference type="FunFam" id="3.30.160.60:FF:002004">
    <property type="entry name" value="Zinc finger protein 473"/>
    <property type="match status" value="1"/>
</dbReference>
<dbReference type="OrthoDB" id="9044188at2759"/>
<dbReference type="InterPro" id="IPR036051">
    <property type="entry name" value="KRAB_dom_sf"/>
</dbReference>
<dbReference type="FunFam" id="3.30.160.60:FF:001671">
    <property type="entry name" value="Zinc finger protein 94"/>
    <property type="match status" value="1"/>
</dbReference>
<dbReference type="PANTHER" id="PTHR23226:SF416">
    <property type="entry name" value="FI01424P"/>
    <property type="match status" value="1"/>
</dbReference>
<feature type="domain" description="C2H2-type" evidence="10">
    <location>
        <begin position="186"/>
        <end position="213"/>
    </location>
</feature>
<feature type="domain" description="C2H2-type" evidence="10">
    <location>
        <begin position="270"/>
        <end position="297"/>
    </location>
</feature>
<reference evidence="13" key="1">
    <citation type="submission" date="2025-08" db="UniProtKB">
        <authorList>
            <consortium name="RefSeq"/>
        </authorList>
    </citation>
    <scope>IDENTIFICATION</scope>
    <source>
        <tissue evidence="13">Muscle</tissue>
    </source>
</reference>
<dbReference type="KEGG" id="hai:109377481"/>
<dbReference type="GeneID" id="109377481"/>
<dbReference type="GO" id="GO:0000981">
    <property type="term" value="F:DNA-binding transcription factor activity, RNA polymerase II-specific"/>
    <property type="evidence" value="ECO:0007669"/>
    <property type="project" value="TreeGrafter"/>
</dbReference>
<evidence type="ECO:0000256" key="3">
    <source>
        <dbReference type="ARBA" id="ARBA00022737"/>
    </source>
</evidence>
<evidence type="ECO:0000313" key="12">
    <source>
        <dbReference type="Proteomes" id="UP000694851"/>
    </source>
</evidence>
<dbReference type="SMART" id="SM00355">
    <property type="entry name" value="ZnF_C2H2"/>
    <property type="match status" value="5"/>
</dbReference>
<feature type="domain" description="KRAB" evidence="11">
    <location>
        <begin position="8"/>
        <end position="72"/>
    </location>
</feature>
<sequence length="355" mass="41669">MATSQGRLTFRDVAIDFCKEEWECLHPAERKLYMEVMLENYRNLRSLDLVTSLERMKDTWDVNKKKTVSIHPAMSSEDTLNLLTNPGIEDSFHKMLLSMCNDERSYQFSESWKNFKQGSDPNKHQKLQFRENQHTHGKDFHENSNLTHQNSYIVEKPNKCSEYDKSLNQSLYLTEHENIYTGEEPYKCIPCGRVFSRLSSLNRHRKTHTGEKPYKCEHCGKAFTKHSTLIVHRKTHTGEKPYKCEHCGKAFIKHSALMVHRRIHTGEKPFKCEHCDKAFIKHSALMVHRRIHTGEKPFKCRECGKAFTQCSPLAAHMRIHTGEKPYKCMREFIPERSLLTIYSLLNMKVYNGEKP</sequence>
<proteinExistence type="predicted"/>
<dbReference type="InterPro" id="IPR036236">
    <property type="entry name" value="Znf_C2H2_sf"/>
</dbReference>
<dbReference type="AlphaFoldDB" id="A0A8B7QMH2"/>
<keyword evidence="4 9" id="KW-0863">Zinc-finger</keyword>
<gene>
    <name evidence="13" type="primary">LOC109377481</name>
</gene>
<dbReference type="PROSITE" id="PS50157">
    <property type="entry name" value="ZINC_FINGER_C2H2_2"/>
    <property type="match status" value="6"/>
</dbReference>
<keyword evidence="12" id="KW-1185">Reference proteome</keyword>
<comment type="subcellular location">
    <subcellularLocation>
        <location evidence="1">Nucleus</location>
    </subcellularLocation>
</comment>
<feature type="domain" description="C2H2-type" evidence="10">
    <location>
        <begin position="214"/>
        <end position="241"/>
    </location>
</feature>
<evidence type="ECO:0000259" key="11">
    <source>
        <dbReference type="PROSITE" id="PS50805"/>
    </source>
</evidence>
<evidence type="ECO:0000256" key="2">
    <source>
        <dbReference type="ARBA" id="ARBA00022723"/>
    </source>
</evidence>
<dbReference type="PROSITE" id="PS50805">
    <property type="entry name" value="KRAB"/>
    <property type="match status" value="1"/>
</dbReference>
<dbReference type="PROSITE" id="PS00028">
    <property type="entry name" value="ZINC_FINGER_C2H2_1"/>
    <property type="match status" value="5"/>
</dbReference>
<dbReference type="InterPro" id="IPR013087">
    <property type="entry name" value="Znf_C2H2_type"/>
</dbReference>
<evidence type="ECO:0000256" key="4">
    <source>
        <dbReference type="ARBA" id="ARBA00022771"/>
    </source>
</evidence>
<accession>A0A8B7QMH2</accession>
<dbReference type="FunFam" id="3.30.160.60:FF:002343">
    <property type="entry name" value="Zinc finger protein 33A"/>
    <property type="match status" value="2"/>
</dbReference>
<dbReference type="Proteomes" id="UP000694851">
    <property type="component" value="Unplaced"/>
</dbReference>
<keyword evidence="8" id="KW-0539">Nucleus</keyword>
<name>A0A8B7QMH2_HIPAR</name>
<evidence type="ECO:0000256" key="6">
    <source>
        <dbReference type="ARBA" id="ARBA00023015"/>
    </source>
</evidence>
<evidence type="ECO:0000313" key="13">
    <source>
        <dbReference type="RefSeq" id="XP_019489387.1"/>
    </source>
</evidence>
<dbReference type="InterPro" id="IPR001909">
    <property type="entry name" value="KRAB"/>
</dbReference>
<dbReference type="CDD" id="cd07765">
    <property type="entry name" value="KRAB_A-box"/>
    <property type="match status" value="1"/>
</dbReference>
<evidence type="ECO:0000256" key="9">
    <source>
        <dbReference type="PROSITE-ProRule" id="PRU00042"/>
    </source>
</evidence>
<dbReference type="FunFam" id="3.30.160.60:FF:000295">
    <property type="entry name" value="zinc finger protein 19"/>
    <property type="match status" value="1"/>
</dbReference>
<feature type="domain" description="C2H2-type" evidence="10">
    <location>
        <begin position="298"/>
        <end position="325"/>
    </location>
</feature>
<evidence type="ECO:0000256" key="8">
    <source>
        <dbReference type="ARBA" id="ARBA00023242"/>
    </source>
</evidence>
<dbReference type="RefSeq" id="XP_019489387.1">
    <property type="nucleotide sequence ID" value="XM_019633842.1"/>
</dbReference>
<keyword evidence="6" id="KW-0805">Transcription regulation</keyword>
<evidence type="ECO:0000259" key="10">
    <source>
        <dbReference type="PROSITE" id="PS50157"/>
    </source>
</evidence>
<feature type="domain" description="C2H2-type" evidence="10">
    <location>
        <begin position="158"/>
        <end position="185"/>
    </location>
</feature>
<dbReference type="SUPFAM" id="SSF57667">
    <property type="entry name" value="beta-beta-alpha zinc fingers"/>
    <property type="match status" value="4"/>
</dbReference>
<keyword evidence="2" id="KW-0479">Metal-binding</keyword>
<organism evidence="12 13">
    <name type="scientific">Hipposideros armiger</name>
    <name type="common">Great Himalayan leaf-nosed bat</name>
    <dbReference type="NCBI Taxonomy" id="186990"/>
    <lineage>
        <taxon>Eukaryota</taxon>
        <taxon>Metazoa</taxon>
        <taxon>Chordata</taxon>
        <taxon>Craniata</taxon>
        <taxon>Vertebrata</taxon>
        <taxon>Euteleostomi</taxon>
        <taxon>Mammalia</taxon>
        <taxon>Eutheria</taxon>
        <taxon>Laurasiatheria</taxon>
        <taxon>Chiroptera</taxon>
        <taxon>Yinpterochiroptera</taxon>
        <taxon>Rhinolophoidea</taxon>
        <taxon>Hipposideridae</taxon>
        <taxon>Hipposideros</taxon>
    </lineage>
</organism>